<dbReference type="AlphaFoldDB" id="A0A2M7QGR4"/>
<dbReference type="Proteomes" id="UP000230344">
    <property type="component" value="Unassembled WGS sequence"/>
</dbReference>
<evidence type="ECO:0000259" key="1">
    <source>
        <dbReference type="SMART" id="SM00966"/>
    </source>
</evidence>
<dbReference type="Pfam" id="PF04014">
    <property type="entry name" value="MazE_antitoxin"/>
    <property type="match status" value="1"/>
</dbReference>
<dbReference type="NCBIfam" id="TIGR01439">
    <property type="entry name" value="lp_hng_hel_AbrB"/>
    <property type="match status" value="1"/>
</dbReference>
<dbReference type="Gene3D" id="2.10.260.10">
    <property type="match status" value="1"/>
</dbReference>
<evidence type="ECO:0000313" key="3">
    <source>
        <dbReference type="Proteomes" id="UP000230344"/>
    </source>
</evidence>
<dbReference type="InterPro" id="IPR007159">
    <property type="entry name" value="SpoVT-AbrB_dom"/>
</dbReference>
<gene>
    <name evidence="2" type="ORF">COY88_02020</name>
</gene>
<dbReference type="SUPFAM" id="SSF89447">
    <property type="entry name" value="AbrB/MazE/MraZ-like"/>
    <property type="match status" value="1"/>
</dbReference>
<evidence type="ECO:0000313" key="2">
    <source>
        <dbReference type="EMBL" id="PIY71126.1"/>
    </source>
</evidence>
<dbReference type="InterPro" id="IPR037914">
    <property type="entry name" value="SpoVT-AbrB_sf"/>
</dbReference>
<reference evidence="3" key="1">
    <citation type="submission" date="2017-09" db="EMBL/GenBank/DDBJ databases">
        <title>Depth-based differentiation of microbial function through sediment-hosted aquifers and enrichment of novel symbionts in the deep terrestrial subsurface.</title>
        <authorList>
            <person name="Probst A.J."/>
            <person name="Ladd B."/>
            <person name="Jarett J.K."/>
            <person name="Geller-Mcgrath D.E."/>
            <person name="Sieber C.M.K."/>
            <person name="Emerson J.B."/>
            <person name="Anantharaman K."/>
            <person name="Thomas B.C."/>
            <person name="Malmstrom R."/>
            <person name="Stieglmeier M."/>
            <person name="Klingl A."/>
            <person name="Woyke T."/>
            <person name="Ryan C.M."/>
            <person name="Banfield J.F."/>
        </authorList>
    </citation>
    <scope>NUCLEOTIDE SEQUENCE [LARGE SCALE GENOMIC DNA]</scope>
</reference>
<name>A0A2M7QGR4_9BACT</name>
<protein>
    <recommendedName>
        <fullName evidence="1">SpoVT-AbrB domain-containing protein</fullName>
    </recommendedName>
</protein>
<organism evidence="2 3">
    <name type="scientific">Candidatus Roizmanbacteria bacterium CG_4_10_14_0_8_um_filter_35_28</name>
    <dbReference type="NCBI Taxonomy" id="1974827"/>
    <lineage>
        <taxon>Bacteria</taxon>
        <taxon>Candidatus Roizmaniibacteriota</taxon>
    </lineage>
</organism>
<dbReference type="GO" id="GO:0003677">
    <property type="term" value="F:DNA binding"/>
    <property type="evidence" value="ECO:0007669"/>
    <property type="project" value="InterPro"/>
</dbReference>
<dbReference type="SMART" id="SM00966">
    <property type="entry name" value="SpoVT_AbrB"/>
    <property type="match status" value="1"/>
</dbReference>
<proteinExistence type="predicted"/>
<accession>A0A2M7QGR4</accession>
<feature type="domain" description="SpoVT-AbrB" evidence="1">
    <location>
        <begin position="5"/>
        <end position="50"/>
    </location>
</feature>
<dbReference type="EMBL" id="PFLH01000029">
    <property type="protein sequence ID" value="PIY71126.1"/>
    <property type="molecule type" value="Genomic_DNA"/>
</dbReference>
<sequence>MLQTVRITSKRQITIPVKIFDELGMAQGDHLLVEKKDQSLMLTPAEVLVKRLAGVIKTSKPLKDEELEKMIFQSKVKYFRDKYKKNK</sequence>
<comment type="caution">
    <text evidence="2">The sequence shown here is derived from an EMBL/GenBank/DDBJ whole genome shotgun (WGS) entry which is preliminary data.</text>
</comment>